<organism evidence="1 2">
    <name type="scientific">Hucho hucho</name>
    <name type="common">huchen</name>
    <dbReference type="NCBI Taxonomy" id="62062"/>
    <lineage>
        <taxon>Eukaryota</taxon>
        <taxon>Metazoa</taxon>
        <taxon>Chordata</taxon>
        <taxon>Craniata</taxon>
        <taxon>Vertebrata</taxon>
        <taxon>Euteleostomi</taxon>
        <taxon>Actinopterygii</taxon>
        <taxon>Neopterygii</taxon>
        <taxon>Teleostei</taxon>
        <taxon>Protacanthopterygii</taxon>
        <taxon>Salmoniformes</taxon>
        <taxon>Salmonidae</taxon>
        <taxon>Salmoninae</taxon>
        <taxon>Hucho</taxon>
    </lineage>
</organism>
<reference evidence="1" key="2">
    <citation type="submission" date="2025-08" db="UniProtKB">
        <authorList>
            <consortium name="Ensembl"/>
        </authorList>
    </citation>
    <scope>IDENTIFICATION</scope>
</reference>
<dbReference type="AlphaFoldDB" id="A0A4W5MH57"/>
<accession>A0A4W5MH57</accession>
<dbReference type="Proteomes" id="UP000314982">
    <property type="component" value="Unassembled WGS sequence"/>
</dbReference>
<protein>
    <submittedName>
        <fullName evidence="1">Uncharacterized protein</fullName>
    </submittedName>
</protein>
<name>A0A4W5MH57_9TELE</name>
<dbReference type="STRING" id="62062.ENSHHUP00000038146"/>
<reference evidence="2" key="1">
    <citation type="submission" date="2018-06" db="EMBL/GenBank/DDBJ databases">
        <title>Genome assembly of Danube salmon.</title>
        <authorList>
            <person name="Macqueen D.J."/>
            <person name="Gundappa M.K."/>
        </authorList>
    </citation>
    <scope>NUCLEOTIDE SEQUENCE [LARGE SCALE GENOMIC DNA]</scope>
</reference>
<dbReference type="GeneTree" id="ENSGT01050000247561"/>
<sequence>SIQSILNSGCNTTKCGKIKGCEYLLKALYFHVCSVHFSDYHFLCSGEPVSVYLLFKWLGTELVLGLFLNVNPDETPELFQDITALCTLHWHGIISAPVSVKWSSGFCTALEAKDKLEYQR</sequence>
<evidence type="ECO:0000313" key="2">
    <source>
        <dbReference type="Proteomes" id="UP000314982"/>
    </source>
</evidence>
<dbReference type="Ensembl" id="ENSHHUT00000039654.1">
    <property type="protein sequence ID" value="ENSHHUP00000038146.1"/>
    <property type="gene ID" value="ENSHHUG00000023846.1"/>
</dbReference>
<keyword evidence="2" id="KW-1185">Reference proteome</keyword>
<reference evidence="1" key="3">
    <citation type="submission" date="2025-09" db="UniProtKB">
        <authorList>
            <consortium name="Ensembl"/>
        </authorList>
    </citation>
    <scope>IDENTIFICATION</scope>
</reference>
<evidence type="ECO:0000313" key="1">
    <source>
        <dbReference type="Ensembl" id="ENSHHUP00000038146.1"/>
    </source>
</evidence>
<proteinExistence type="predicted"/>